<dbReference type="RefSeq" id="WP_336807710.1">
    <property type="nucleotide sequence ID" value="NZ_JBBBNY010000006.1"/>
</dbReference>
<feature type="coiled-coil region" evidence="1">
    <location>
        <begin position="319"/>
        <end position="374"/>
    </location>
</feature>
<feature type="region of interest" description="Disordered" evidence="2">
    <location>
        <begin position="601"/>
        <end position="711"/>
    </location>
</feature>
<feature type="compositionally biased region" description="Basic and acidic residues" evidence="2">
    <location>
        <begin position="619"/>
        <end position="636"/>
    </location>
</feature>
<keyword evidence="7" id="KW-1185">Reference proteome</keyword>
<dbReference type="InterPro" id="IPR020011">
    <property type="entry name" value="FimV_C"/>
</dbReference>
<dbReference type="CDD" id="cd00118">
    <property type="entry name" value="LysM"/>
    <property type="match status" value="1"/>
</dbReference>
<feature type="domain" description="FimV N-terminal" evidence="5">
    <location>
        <begin position="23"/>
        <end position="129"/>
    </location>
</feature>
<keyword evidence="3" id="KW-0472">Membrane</keyword>
<feature type="compositionally biased region" description="Acidic residues" evidence="2">
    <location>
        <begin position="606"/>
        <end position="615"/>
    </location>
</feature>
<dbReference type="InterPro" id="IPR020012">
    <property type="entry name" value="LysM_FimV"/>
</dbReference>
<gene>
    <name evidence="6" type="ORF">WAT24_09990</name>
</gene>
<accession>A0ABU8JD09</accession>
<feature type="compositionally biased region" description="Low complexity" evidence="2">
    <location>
        <begin position="149"/>
        <end position="169"/>
    </location>
</feature>
<dbReference type="InterPro" id="IPR018392">
    <property type="entry name" value="LysM"/>
</dbReference>
<feature type="region of interest" description="Disordered" evidence="2">
    <location>
        <begin position="125"/>
        <end position="181"/>
    </location>
</feature>
<evidence type="ECO:0000256" key="4">
    <source>
        <dbReference type="SAM" id="SignalP"/>
    </source>
</evidence>
<dbReference type="InterPro" id="IPR038440">
    <property type="entry name" value="FimV_C_sf"/>
</dbReference>
<dbReference type="InterPro" id="IPR036779">
    <property type="entry name" value="LysM_dom_sf"/>
</dbReference>
<dbReference type="NCBIfam" id="TIGR03505">
    <property type="entry name" value="FimV_core"/>
    <property type="match status" value="1"/>
</dbReference>
<name>A0ABU8JD09_9GAMM</name>
<comment type="caution">
    <text evidence="6">The sequence shown here is derived from an EMBL/GenBank/DDBJ whole genome shotgun (WGS) entry which is preliminary data.</text>
</comment>
<protein>
    <submittedName>
        <fullName evidence="6">FimV/HubP family polar landmark protein</fullName>
    </submittedName>
</protein>
<keyword evidence="4" id="KW-0732">Signal</keyword>
<feature type="region of interest" description="Disordered" evidence="2">
    <location>
        <begin position="427"/>
        <end position="451"/>
    </location>
</feature>
<feature type="transmembrane region" description="Helical" evidence="3">
    <location>
        <begin position="472"/>
        <end position="490"/>
    </location>
</feature>
<evidence type="ECO:0000256" key="1">
    <source>
        <dbReference type="SAM" id="Coils"/>
    </source>
</evidence>
<evidence type="ECO:0000256" key="2">
    <source>
        <dbReference type="SAM" id="MobiDB-lite"/>
    </source>
</evidence>
<dbReference type="Gene3D" id="3.10.350.10">
    <property type="entry name" value="LysM domain"/>
    <property type="match status" value="1"/>
</dbReference>
<evidence type="ECO:0000313" key="6">
    <source>
        <dbReference type="EMBL" id="MEI7037084.1"/>
    </source>
</evidence>
<feature type="compositionally biased region" description="Pro residues" evidence="2">
    <location>
        <begin position="662"/>
        <end position="671"/>
    </location>
</feature>
<dbReference type="Proteomes" id="UP001381174">
    <property type="component" value="Unassembled WGS sequence"/>
</dbReference>
<keyword evidence="3" id="KW-1133">Transmembrane helix</keyword>
<dbReference type="Pfam" id="PF25800">
    <property type="entry name" value="FimV_N"/>
    <property type="match status" value="1"/>
</dbReference>
<feature type="compositionally biased region" description="Acidic residues" evidence="2">
    <location>
        <begin position="690"/>
        <end position="700"/>
    </location>
</feature>
<dbReference type="InterPro" id="IPR057840">
    <property type="entry name" value="FimV_N"/>
</dbReference>
<keyword evidence="3" id="KW-0812">Transmembrane</keyword>
<organism evidence="6 7">
    <name type="scientific">Fulvimonas yonginensis</name>
    <dbReference type="NCBI Taxonomy" id="1495200"/>
    <lineage>
        <taxon>Bacteria</taxon>
        <taxon>Pseudomonadati</taxon>
        <taxon>Pseudomonadota</taxon>
        <taxon>Gammaproteobacteria</taxon>
        <taxon>Lysobacterales</taxon>
        <taxon>Rhodanobacteraceae</taxon>
        <taxon>Fulvimonas</taxon>
    </lineage>
</organism>
<evidence type="ECO:0000259" key="5">
    <source>
        <dbReference type="Pfam" id="PF25800"/>
    </source>
</evidence>
<dbReference type="NCBIfam" id="TIGR03504">
    <property type="entry name" value="FimV_Cterm"/>
    <property type="match status" value="1"/>
</dbReference>
<keyword evidence="1" id="KW-0175">Coiled coil</keyword>
<evidence type="ECO:0000313" key="7">
    <source>
        <dbReference type="Proteomes" id="UP001381174"/>
    </source>
</evidence>
<proteinExistence type="predicted"/>
<dbReference type="EMBL" id="JBBBNY010000006">
    <property type="protein sequence ID" value="MEI7037084.1"/>
    <property type="molecule type" value="Genomic_DNA"/>
</dbReference>
<feature type="chain" id="PRO_5046906506" evidence="4">
    <location>
        <begin position="23"/>
        <end position="781"/>
    </location>
</feature>
<feature type="signal peptide" evidence="4">
    <location>
        <begin position="1"/>
        <end position="22"/>
    </location>
</feature>
<evidence type="ECO:0000256" key="3">
    <source>
        <dbReference type="SAM" id="Phobius"/>
    </source>
</evidence>
<reference evidence="6 7" key="1">
    <citation type="journal article" date="2014" name="Int. J. Syst. Evol. Microbiol.">
        <title>Fulvimonas yonginensis sp. nov., isolated from greenhouse soil, and emended description of the genus Fulvimonas.</title>
        <authorList>
            <person name="Ahn J.H."/>
            <person name="Kim S.J."/>
            <person name="Weon H.Y."/>
            <person name="Hong S.B."/>
            <person name="Seok S.J."/>
            <person name="Kwon S.W."/>
        </authorList>
    </citation>
    <scope>NUCLEOTIDE SEQUENCE [LARGE SCALE GENOMIC DNA]</scope>
    <source>
        <strain evidence="6 7">KACC 16952</strain>
    </source>
</reference>
<sequence>MNRSLKLSMLLALALGSTQAAALDLGQIQVKSALGQPLLAEIPLTPDSPAELRDLTVRLASPEDFARAGLAGVRPQIPLQFSVVDVAGRKVIRVTSEEAVNDPYLDLLVEVDSAAGRSLREFPVLLDPPGTAPSAPTVRAPRSTAPGHAPQTAARPAPAASAPAAAPAAGRVASGGEYGPVQRGETLSQIARRTAPAGVDPVQMMLALQQANPDAFYRDNINALKSGAVLRVPSGQEAQAMTMAAAMAEVRRQNSDWRAGTARPTTTVANAAAPTAGAGAPRGASAADRLALVPAKEGGKSSGVQGGSGHGDAALRQDLLRSQEQLTTLQQQSAELKSRLKDLQDINDKNTRLLALKDNEIAELQQKLAEARRRAGLPAAPATAAGATAAATAPAAAASVPAAASSAGAAPVFASTAPAAATAGSVAGTRPAGAQSAAPAPANRPVAAAAKPRAAAPAPAAPAEEPWYMQTWAWAAAAGAIVLLILLALLGRRRKPAKPAAAGSSLADRFGSLPAAAPASADPDQDELLDQLAEHPDDIGLHLELVSLYYSRRDVEHFEAAAEAMHAHVVDPQQDEWQDVVAMGQDLSPGHPLFAADDRVETGAGEPEEFQEDFQQESRPGDEEPLHSFDLDDYAAHAESAGPAAPTGSKVSEYHFDFDLTPPSPPAPRSPEPIAQRESMEPVFDHSPAGEDEGTEQLEEPAERGVPAWNVETTPVNDTLASGEHEIGQFSDDPIDTKLDLARAYLDMGDADGARAMLEEVMNEGTQVQKDAAQRLLDSLA</sequence>
<dbReference type="Gene3D" id="1.20.58.2200">
    <property type="match status" value="1"/>
</dbReference>